<dbReference type="EMBL" id="LWDF02000827">
    <property type="protein sequence ID" value="KAE8241953.1"/>
    <property type="molecule type" value="Genomic_DNA"/>
</dbReference>
<feature type="compositionally biased region" description="Polar residues" evidence="1">
    <location>
        <begin position="100"/>
        <end position="111"/>
    </location>
</feature>
<accession>A0A177T7Y8</accession>
<keyword evidence="3" id="KW-1185">Reference proteome</keyword>
<comment type="caution">
    <text evidence="2">The sequence shown here is derived from an EMBL/GenBank/DDBJ whole genome shotgun (WGS) entry which is preliminary data.</text>
</comment>
<feature type="region of interest" description="Disordered" evidence="1">
    <location>
        <begin position="100"/>
        <end position="126"/>
    </location>
</feature>
<dbReference type="AlphaFoldDB" id="A0A177T7Y8"/>
<feature type="region of interest" description="Disordered" evidence="1">
    <location>
        <begin position="165"/>
        <end position="196"/>
    </location>
</feature>
<evidence type="ECO:0000313" key="2">
    <source>
        <dbReference type="EMBL" id="KAE8241953.1"/>
    </source>
</evidence>
<sequence length="196" mass="21835">MAFHRRQDLQLCHRPLPPLSASLLAILPSLVMQHGRYSLIPGLSSIYAWAPTGLPDGPSCTSIIARRSARIGQPQLTRARPTPATELLLLARGWSIASSTPSYASTQNQTRRVGRPAPIGQRGRRQLPKLNLRGIAVIFGTSPVFTRVRRVSNLSPQEALRYISQRSPETQQEPHPFPIQPRQHPERLSESRTPTH</sequence>
<dbReference type="Proteomes" id="UP000077521">
    <property type="component" value="Unassembled WGS sequence"/>
</dbReference>
<gene>
    <name evidence="2" type="ORF">A4X13_0g7190</name>
</gene>
<evidence type="ECO:0000313" key="3">
    <source>
        <dbReference type="Proteomes" id="UP000077521"/>
    </source>
</evidence>
<reference evidence="2" key="1">
    <citation type="submission" date="2016-04" db="EMBL/GenBank/DDBJ databases">
        <authorList>
            <person name="Nguyen H.D."/>
            <person name="Samba Siva P."/>
            <person name="Cullis J."/>
            <person name="Levesque C.A."/>
            <person name="Hambleton S."/>
        </authorList>
    </citation>
    <scope>NUCLEOTIDE SEQUENCE</scope>
    <source>
        <strain evidence="2">DAOMC 236416</strain>
    </source>
</reference>
<reference evidence="2" key="2">
    <citation type="journal article" date="2019" name="IMA Fungus">
        <title>Genome sequencing and comparison of five Tilletia species to identify candidate genes for the detection of regulated species infecting wheat.</title>
        <authorList>
            <person name="Nguyen H.D.T."/>
            <person name="Sultana T."/>
            <person name="Kesanakurti P."/>
            <person name="Hambleton S."/>
        </authorList>
    </citation>
    <scope>NUCLEOTIDE SEQUENCE</scope>
    <source>
        <strain evidence="2">DAOMC 236416</strain>
    </source>
</reference>
<protein>
    <submittedName>
        <fullName evidence="2">Uncharacterized protein</fullName>
    </submittedName>
</protein>
<name>A0A177T7Y8_9BASI</name>
<evidence type="ECO:0000256" key="1">
    <source>
        <dbReference type="SAM" id="MobiDB-lite"/>
    </source>
</evidence>
<organism evidence="2 3">
    <name type="scientific">Tilletia indica</name>
    <dbReference type="NCBI Taxonomy" id="43049"/>
    <lineage>
        <taxon>Eukaryota</taxon>
        <taxon>Fungi</taxon>
        <taxon>Dikarya</taxon>
        <taxon>Basidiomycota</taxon>
        <taxon>Ustilaginomycotina</taxon>
        <taxon>Exobasidiomycetes</taxon>
        <taxon>Tilletiales</taxon>
        <taxon>Tilletiaceae</taxon>
        <taxon>Tilletia</taxon>
    </lineage>
</organism>
<proteinExistence type="predicted"/>